<gene>
    <name evidence="1" type="ORF">LCGC14_0751610</name>
</gene>
<dbReference type="EMBL" id="LAZR01001815">
    <property type="protein sequence ID" value="KKN38630.1"/>
    <property type="molecule type" value="Genomic_DNA"/>
</dbReference>
<evidence type="ECO:0008006" key="2">
    <source>
        <dbReference type="Google" id="ProtNLM"/>
    </source>
</evidence>
<dbReference type="AlphaFoldDB" id="A0A0F9Q3R7"/>
<reference evidence="1" key="1">
    <citation type="journal article" date="2015" name="Nature">
        <title>Complex archaea that bridge the gap between prokaryotes and eukaryotes.</title>
        <authorList>
            <person name="Spang A."/>
            <person name="Saw J.H."/>
            <person name="Jorgensen S.L."/>
            <person name="Zaremba-Niedzwiedzka K."/>
            <person name="Martijn J."/>
            <person name="Lind A.E."/>
            <person name="van Eijk R."/>
            <person name="Schleper C."/>
            <person name="Guy L."/>
            <person name="Ettema T.J."/>
        </authorList>
    </citation>
    <scope>NUCLEOTIDE SEQUENCE</scope>
</reference>
<organism evidence="1">
    <name type="scientific">marine sediment metagenome</name>
    <dbReference type="NCBI Taxonomy" id="412755"/>
    <lineage>
        <taxon>unclassified sequences</taxon>
        <taxon>metagenomes</taxon>
        <taxon>ecological metagenomes</taxon>
    </lineage>
</organism>
<name>A0A0F9Q3R7_9ZZZZ</name>
<accession>A0A0F9Q3R7</accession>
<sequence length="137" mass="15730">MNKVITILVLCFLTKFATASDFEGKWQVYKVDMPETYYGEIKYPKYFEITENEGKVSGYYKDQFDFESQFSLSELVNNENELLLMNSGTTKSEQAWAPLHKVKYINGELVGSVITYGQVFVWHASQVDSLPLTKPSN</sequence>
<protein>
    <recommendedName>
        <fullName evidence="2">Lipocalin-like domain-containing protein</fullName>
    </recommendedName>
</protein>
<proteinExistence type="predicted"/>
<evidence type="ECO:0000313" key="1">
    <source>
        <dbReference type="EMBL" id="KKN38630.1"/>
    </source>
</evidence>
<comment type="caution">
    <text evidence="1">The sequence shown here is derived from an EMBL/GenBank/DDBJ whole genome shotgun (WGS) entry which is preliminary data.</text>
</comment>